<name>A0A256GES2_9HYPH</name>
<evidence type="ECO:0000313" key="2">
    <source>
        <dbReference type="Proteomes" id="UP000216188"/>
    </source>
</evidence>
<dbReference type="AlphaFoldDB" id="A0A256GES2"/>
<sequence>MNTFPLAFDGSIGLNLTLESPLNEMLFQTSNAKNPVDA</sequence>
<gene>
    <name evidence="1" type="ORF">CEV34_2906</name>
</gene>
<keyword evidence="2" id="KW-1185">Reference proteome</keyword>
<organism evidence="1 2">
    <name type="scientific">Brucella pseudogrignonensis</name>
    <dbReference type="NCBI Taxonomy" id="419475"/>
    <lineage>
        <taxon>Bacteria</taxon>
        <taxon>Pseudomonadati</taxon>
        <taxon>Pseudomonadota</taxon>
        <taxon>Alphaproteobacteria</taxon>
        <taxon>Hyphomicrobiales</taxon>
        <taxon>Brucellaceae</taxon>
        <taxon>Brucella/Ochrobactrum group</taxon>
        <taxon>Brucella</taxon>
    </lineage>
</organism>
<proteinExistence type="predicted"/>
<protein>
    <submittedName>
        <fullName evidence="1">Uncharacterized protein</fullName>
    </submittedName>
</protein>
<accession>A0A256GES2</accession>
<evidence type="ECO:0000313" key="1">
    <source>
        <dbReference type="EMBL" id="OYR25111.1"/>
    </source>
</evidence>
<reference evidence="1 2" key="1">
    <citation type="submission" date="2017-07" db="EMBL/GenBank/DDBJ databases">
        <title>Phylogenetic study on the rhizospheric bacterium Ochrobactrum sp. A44.</title>
        <authorList>
            <person name="Krzyzanowska D.M."/>
            <person name="Ossowicki A."/>
            <person name="Rajewska M."/>
            <person name="Maciag T."/>
            <person name="Kaczynski Z."/>
            <person name="Czerwicka M."/>
            <person name="Jafra S."/>
        </authorList>
    </citation>
    <scope>NUCLEOTIDE SEQUENCE [LARGE SCALE GENOMIC DNA]</scope>
    <source>
        <strain evidence="1 2">CCUG 30717</strain>
    </source>
</reference>
<dbReference type="EMBL" id="NNRM01000022">
    <property type="protein sequence ID" value="OYR25111.1"/>
    <property type="molecule type" value="Genomic_DNA"/>
</dbReference>
<dbReference type="Proteomes" id="UP000216188">
    <property type="component" value="Unassembled WGS sequence"/>
</dbReference>
<comment type="caution">
    <text evidence="1">The sequence shown here is derived from an EMBL/GenBank/DDBJ whole genome shotgun (WGS) entry which is preliminary data.</text>
</comment>